<dbReference type="OrthoDB" id="7561690at2"/>
<dbReference type="EMBL" id="QWDN01000005">
    <property type="protein sequence ID" value="TEB43319.1"/>
    <property type="molecule type" value="Genomic_DNA"/>
</dbReference>
<name>A0A4Y7UBW0_9FLAO</name>
<dbReference type="Proteomes" id="UP000295270">
    <property type="component" value="Unassembled WGS sequence"/>
</dbReference>
<dbReference type="Proteomes" id="UP000298340">
    <property type="component" value="Unassembled WGS sequence"/>
</dbReference>
<reference evidence="3 5" key="2">
    <citation type="journal article" date="2018" name="Syst. Appl. Microbiol.">
        <title>Flavobacterium circumlabens sp. nov. and Flavobacterium cupreum sp. nov., two psychrotrophic species isolated from Antarctic environmental samples.</title>
        <authorList>
            <person name="Kralova S."/>
            <person name="Busse H.J."/>
            <person name="Svec P."/>
            <person name="Maslanova I."/>
            <person name="Stankova E."/>
            <person name="Bartak M."/>
            <person name="Sedlacek I."/>
        </authorList>
    </citation>
    <scope>NUCLEOTIDE SEQUENCE [LARGE SCALE GENOMIC DNA]</scope>
    <source>
        <strain evidence="3 5">CCM 8828</strain>
    </source>
</reference>
<gene>
    <name evidence="3" type="ORF">D0809_14185</name>
    <name evidence="2" type="ORF">EV142_10553</name>
</gene>
<accession>A0A4Y7UBW0</accession>
<proteinExistence type="predicted"/>
<dbReference type="InterPro" id="IPR014992">
    <property type="entry name" value="DUF1842"/>
</dbReference>
<evidence type="ECO:0000313" key="5">
    <source>
        <dbReference type="Proteomes" id="UP000298340"/>
    </source>
</evidence>
<reference evidence="2 4" key="1">
    <citation type="journal article" date="2015" name="Stand. Genomic Sci.">
        <title>Genomic Encyclopedia of Bacterial and Archaeal Type Strains, Phase III: the genomes of soil and plant-associated and newly described type strains.</title>
        <authorList>
            <person name="Whitman W.B."/>
            <person name="Woyke T."/>
            <person name="Klenk H.P."/>
            <person name="Zhou Y."/>
            <person name="Lilburn T.G."/>
            <person name="Beck B.J."/>
            <person name="De Vos P."/>
            <person name="Vandamme P."/>
            <person name="Eisen J.A."/>
            <person name="Garrity G."/>
            <person name="Hugenholtz P."/>
            <person name="Kyrpides N.C."/>
        </authorList>
    </citation>
    <scope>NUCLEOTIDE SEQUENCE [LARGE SCALE GENOMIC DNA]</scope>
    <source>
        <strain evidence="2 4">P5626</strain>
    </source>
</reference>
<protein>
    <submittedName>
        <fullName evidence="3">DUF1842 domain-containing protein</fullName>
    </submittedName>
    <submittedName>
        <fullName evidence="2">Uncharacterized protein DUF1842</fullName>
    </submittedName>
</protein>
<organism evidence="3 5">
    <name type="scientific">Flavobacterium circumlabens</name>
    <dbReference type="NCBI Taxonomy" id="2133765"/>
    <lineage>
        <taxon>Bacteria</taxon>
        <taxon>Pseudomonadati</taxon>
        <taxon>Bacteroidota</taxon>
        <taxon>Flavobacteriia</taxon>
        <taxon>Flavobacteriales</taxon>
        <taxon>Flavobacteriaceae</taxon>
        <taxon>Flavobacterium</taxon>
    </lineage>
</organism>
<sequence length="137" mass="14894">MEILLGDDYFVKGTIGNIKIPGAPVASFALEVLPLKNSVKGTIVITQAINMLESDIVVQVKGKIHATGFGQFTKVVSLQGQYLQSFSPLEKGSFLADFDAHFAIDNAWNGIGGFSCYNYQIENETVEPSECFKAELV</sequence>
<dbReference type="AlphaFoldDB" id="A0A4Y7UBW0"/>
<comment type="caution">
    <text evidence="3">The sequence shown here is derived from an EMBL/GenBank/DDBJ whole genome shotgun (WGS) entry which is preliminary data.</text>
</comment>
<evidence type="ECO:0000313" key="3">
    <source>
        <dbReference type="EMBL" id="TEB43319.1"/>
    </source>
</evidence>
<evidence type="ECO:0000313" key="4">
    <source>
        <dbReference type="Proteomes" id="UP000295270"/>
    </source>
</evidence>
<evidence type="ECO:0000313" key="2">
    <source>
        <dbReference type="EMBL" id="TCN56278.1"/>
    </source>
</evidence>
<reference evidence="2" key="3">
    <citation type="submission" date="2019-03" db="EMBL/GenBank/DDBJ databases">
        <authorList>
            <person name="Whitman W."/>
            <person name="Huntemann M."/>
            <person name="Clum A."/>
            <person name="Pillay M."/>
            <person name="Palaniappan K."/>
            <person name="Varghese N."/>
            <person name="Mikhailova N."/>
            <person name="Stamatis D."/>
            <person name="Reddy T."/>
            <person name="Daum C."/>
            <person name="Shapiro N."/>
            <person name="Ivanova N."/>
            <person name="Kyrpides N."/>
            <person name="Woyke T."/>
        </authorList>
    </citation>
    <scope>NUCLEOTIDE SEQUENCE</scope>
    <source>
        <strain evidence="2">P5626</strain>
    </source>
</reference>
<keyword evidence="4" id="KW-1185">Reference proteome</keyword>
<dbReference type="Pfam" id="PF08896">
    <property type="entry name" value="DUF1842"/>
    <property type="match status" value="1"/>
</dbReference>
<feature type="domain" description="DUF1842" evidence="1">
    <location>
        <begin position="9"/>
        <end position="118"/>
    </location>
</feature>
<dbReference type="EMBL" id="SLWA01000005">
    <property type="protein sequence ID" value="TCN56278.1"/>
    <property type="molecule type" value="Genomic_DNA"/>
</dbReference>
<dbReference type="RefSeq" id="WP_132036320.1">
    <property type="nucleotide sequence ID" value="NZ_JBDSHJ010000058.1"/>
</dbReference>
<evidence type="ECO:0000259" key="1">
    <source>
        <dbReference type="Pfam" id="PF08896"/>
    </source>
</evidence>